<evidence type="ECO:0000313" key="3">
    <source>
        <dbReference type="Proteomes" id="UP000269115"/>
    </source>
</evidence>
<comment type="caution">
    <text evidence="2">The sequence shown here is derived from an EMBL/GenBank/DDBJ whole genome shotgun (WGS) entry which is preliminary data.</text>
</comment>
<feature type="transmembrane region" description="Helical" evidence="1">
    <location>
        <begin position="16"/>
        <end position="35"/>
    </location>
</feature>
<organism evidence="2 3">
    <name type="scientific">Pseudomonas putida</name>
    <name type="common">Arthrobacter siderocapsulatus</name>
    <dbReference type="NCBI Taxonomy" id="303"/>
    <lineage>
        <taxon>Bacteria</taxon>
        <taxon>Pseudomonadati</taxon>
        <taxon>Pseudomonadota</taxon>
        <taxon>Gammaproteobacteria</taxon>
        <taxon>Pseudomonadales</taxon>
        <taxon>Pseudomonadaceae</taxon>
        <taxon>Pseudomonas</taxon>
    </lineage>
</organism>
<evidence type="ECO:0000313" key="2">
    <source>
        <dbReference type="EMBL" id="ROQ49138.1"/>
    </source>
</evidence>
<keyword evidence="1" id="KW-1133">Transmembrane helix</keyword>
<protein>
    <submittedName>
        <fullName evidence="2">Uncharacterized protein</fullName>
    </submittedName>
</protein>
<dbReference type="Proteomes" id="UP000269115">
    <property type="component" value="Unassembled WGS sequence"/>
</dbReference>
<dbReference type="AlphaFoldDB" id="A0A9X8HHS6"/>
<gene>
    <name evidence="2" type="ORF">EDF85_3449</name>
</gene>
<dbReference type="RefSeq" id="WP_123753206.1">
    <property type="nucleotide sequence ID" value="NZ_RJUR01000014.1"/>
</dbReference>
<evidence type="ECO:0000256" key="1">
    <source>
        <dbReference type="SAM" id="Phobius"/>
    </source>
</evidence>
<sequence>MSWESIFYWIEHHPGAASWVQAVGAIASIWAAFLIGNKQLRKQNQIRDEEKRARLHSFYAVVKSAAHNVSTFGSLLSSGNSLPAVEENWKLIFAPLFKTSQRAIGNLPSHELGNYELVESFHSLAGSIDLIITAVERGLQSDAFADQEFAYMREEVLVQCRVCDLSWKRFELACKDLNHSWKLPEHLRSMVKRHAP</sequence>
<keyword evidence="1" id="KW-0472">Membrane</keyword>
<keyword evidence="1" id="KW-0812">Transmembrane</keyword>
<reference evidence="2 3" key="1">
    <citation type="submission" date="2018-11" db="EMBL/GenBank/DDBJ databases">
        <title>Genomic analyses of the natural microbiome of Caenorhabditis elegans.</title>
        <authorList>
            <person name="Samuel B."/>
        </authorList>
    </citation>
    <scope>NUCLEOTIDE SEQUENCE [LARGE SCALE GENOMIC DNA]</scope>
    <source>
        <strain evidence="2 3">BIGb0473</strain>
    </source>
</reference>
<proteinExistence type="predicted"/>
<accession>A0A9X8HHS6</accession>
<dbReference type="EMBL" id="RJUR01000014">
    <property type="protein sequence ID" value="ROQ49138.1"/>
    <property type="molecule type" value="Genomic_DNA"/>
</dbReference>
<name>A0A9X8HHS6_PSEPU</name>